<organism evidence="2 3">
    <name type="scientific">Methylobacterium hispanicum</name>
    <dbReference type="NCBI Taxonomy" id="270350"/>
    <lineage>
        <taxon>Bacteria</taxon>
        <taxon>Pseudomonadati</taxon>
        <taxon>Pseudomonadota</taxon>
        <taxon>Alphaproteobacteria</taxon>
        <taxon>Hyphomicrobiales</taxon>
        <taxon>Methylobacteriaceae</taxon>
        <taxon>Methylobacterium</taxon>
    </lineage>
</organism>
<gene>
    <name evidence="2" type="ORF">BHAOGJBA_6349</name>
</gene>
<sequence>MPRLAIVIAACLGSGAAAAGPLPFEVAQRGPLDVPPAYLDRGPVGPDLHPGAEYYATGCQWVRRELLDERGEIRVFRVPACL</sequence>
<dbReference type="RefSeq" id="WP_238232177.1">
    <property type="nucleotide sequence ID" value="NZ_BPQO01000071.1"/>
</dbReference>
<feature type="chain" id="PRO_5043719354" evidence="1">
    <location>
        <begin position="20"/>
        <end position="82"/>
    </location>
</feature>
<keyword evidence="3" id="KW-1185">Reference proteome</keyword>
<dbReference type="Proteomes" id="UP001055247">
    <property type="component" value="Unassembled WGS sequence"/>
</dbReference>
<reference evidence="2" key="1">
    <citation type="journal article" date="2016" name="Front. Microbiol.">
        <title>Genome Sequence of the Piezophilic, Mesophilic Sulfate-Reducing Bacterium Desulfovibrio indicus J2T.</title>
        <authorList>
            <person name="Cao J."/>
            <person name="Maignien L."/>
            <person name="Shao Z."/>
            <person name="Alain K."/>
            <person name="Jebbar M."/>
        </authorList>
    </citation>
    <scope>NUCLEOTIDE SEQUENCE</scope>
    <source>
        <strain evidence="2">DSM 16372</strain>
    </source>
</reference>
<name>A0AAV5A1J5_9HYPH</name>
<comment type="caution">
    <text evidence="2">The sequence shown here is derived from an EMBL/GenBank/DDBJ whole genome shotgun (WGS) entry which is preliminary data.</text>
</comment>
<evidence type="ECO:0000256" key="1">
    <source>
        <dbReference type="SAM" id="SignalP"/>
    </source>
</evidence>
<evidence type="ECO:0000313" key="2">
    <source>
        <dbReference type="EMBL" id="GJD92790.1"/>
    </source>
</evidence>
<keyword evidence="1" id="KW-0732">Signal</keyword>
<protein>
    <submittedName>
        <fullName evidence="2">Uncharacterized protein</fullName>
    </submittedName>
</protein>
<accession>A0AAV5A1J5</accession>
<evidence type="ECO:0000313" key="3">
    <source>
        <dbReference type="Proteomes" id="UP001055247"/>
    </source>
</evidence>
<reference evidence="2" key="2">
    <citation type="submission" date="2021-08" db="EMBL/GenBank/DDBJ databases">
        <authorList>
            <person name="Tani A."/>
            <person name="Ola A."/>
            <person name="Ogura Y."/>
            <person name="Katsura K."/>
            <person name="Hayashi T."/>
        </authorList>
    </citation>
    <scope>NUCLEOTIDE SEQUENCE</scope>
    <source>
        <strain evidence="2">DSM 16372</strain>
    </source>
</reference>
<feature type="signal peptide" evidence="1">
    <location>
        <begin position="1"/>
        <end position="19"/>
    </location>
</feature>
<dbReference type="EMBL" id="BPQO01000071">
    <property type="protein sequence ID" value="GJD92790.1"/>
    <property type="molecule type" value="Genomic_DNA"/>
</dbReference>
<proteinExistence type="predicted"/>
<dbReference type="AlphaFoldDB" id="A0AAV5A1J5"/>